<dbReference type="AlphaFoldDB" id="A0A813BJH3"/>
<dbReference type="OrthoDB" id="416300at2759"/>
<organism evidence="1 2">
    <name type="scientific">Symbiodinium necroappetens</name>
    <dbReference type="NCBI Taxonomy" id="1628268"/>
    <lineage>
        <taxon>Eukaryota</taxon>
        <taxon>Sar</taxon>
        <taxon>Alveolata</taxon>
        <taxon>Dinophyceae</taxon>
        <taxon>Suessiales</taxon>
        <taxon>Symbiodiniaceae</taxon>
        <taxon>Symbiodinium</taxon>
    </lineage>
</organism>
<reference evidence="1" key="1">
    <citation type="submission" date="2021-02" db="EMBL/GenBank/DDBJ databases">
        <authorList>
            <person name="Dougan E. K."/>
            <person name="Rhodes N."/>
            <person name="Thang M."/>
            <person name="Chan C."/>
        </authorList>
    </citation>
    <scope>NUCLEOTIDE SEQUENCE</scope>
</reference>
<name>A0A813BJH3_9DINO</name>
<dbReference type="EMBL" id="CAJNJA010071213">
    <property type="protein sequence ID" value="CAE7903141.1"/>
    <property type="molecule type" value="Genomic_DNA"/>
</dbReference>
<evidence type="ECO:0000313" key="1">
    <source>
        <dbReference type="EMBL" id="CAE7903141.1"/>
    </source>
</evidence>
<accession>A0A813BJH3</accession>
<gene>
    <name evidence="1" type="ORF">SNEC2469_LOCUS30459</name>
</gene>
<evidence type="ECO:0000313" key="2">
    <source>
        <dbReference type="Proteomes" id="UP000601435"/>
    </source>
</evidence>
<dbReference type="Proteomes" id="UP000601435">
    <property type="component" value="Unassembled WGS sequence"/>
</dbReference>
<protein>
    <submittedName>
        <fullName evidence="1">Uncharacterized protein</fullName>
    </submittedName>
</protein>
<feature type="non-terminal residue" evidence="1">
    <location>
        <position position="1"/>
    </location>
</feature>
<keyword evidence="2" id="KW-1185">Reference proteome</keyword>
<comment type="caution">
    <text evidence="1">The sequence shown here is derived from an EMBL/GenBank/DDBJ whole genome shotgun (WGS) entry which is preliminary data.</text>
</comment>
<proteinExistence type="predicted"/>
<sequence length="307" mass="33271">MPLSAEVERQVAALIEGSKNGEFLVRNVQEIFSILRRNSLLTTMRIPPMAVGVHPQNRDGAALVTQDVHELLERIVQVGFTPSRVNAIGIEVASEGEREFNKQLVMSAGSQLGQMDSAALKVLSLSGSHTNWALRLVASGSPHASDIISVNGHVSFELVEKRDKCLADHAREGLTWQIIASEVGRRFPELLQMVQASCNATLQKTESELQLLRRVCSLLSKVADGKPDYKLIKKQALASKPPCGDSLAGIYAFALKFSGGATAWMVTETESFVRANGYPSQVITPANLKKVFGKDGFCKAQSADAVI</sequence>